<organism evidence="1 2">
    <name type="scientific">Naganishia vaughanmartiniae</name>
    <dbReference type="NCBI Taxonomy" id="1424756"/>
    <lineage>
        <taxon>Eukaryota</taxon>
        <taxon>Fungi</taxon>
        <taxon>Dikarya</taxon>
        <taxon>Basidiomycota</taxon>
        <taxon>Agaricomycotina</taxon>
        <taxon>Tremellomycetes</taxon>
        <taxon>Filobasidiales</taxon>
        <taxon>Filobasidiaceae</taxon>
        <taxon>Naganishia</taxon>
    </lineage>
</organism>
<evidence type="ECO:0000313" key="1">
    <source>
        <dbReference type="EMBL" id="KAJ9118204.1"/>
    </source>
</evidence>
<proteinExistence type="predicted"/>
<dbReference type="Proteomes" id="UP001243375">
    <property type="component" value="Unassembled WGS sequence"/>
</dbReference>
<dbReference type="EMBL" id="JASBWU010000011">
    <property type="protein sequence ID" value="KAJ9118204.1"/>
    <property type="molecule type" value="Genomic_DNA"/>
</dbReference>
<keyword evidence="2" id="KW-1185">Reference proteome</keyword>
<protein>
    <submittedName>
        <fullName evidence="1">Uncharacterized protein</fullName>
    </submittedName>
</protein>
<comment type="caution">
    <text evidence="1">The sequence shown here is derived from an EMBL/GenBank/DDBJ whole genome shotgun (WGS) entry which is preliminary data.</text>
</comment>
<sequence>MSHHDLPSHPTYNHSNPLLDTSTASAEEDDEYEEQRSESDVQVPVHLLNVPLVERGISLALSADTGPASEATTDVPETADFHTYTGNQPPRRQSAQRTKDICQGLRARDEAAVAQEPIRVREQDGDVTIQDERDQHRNKRVKMEYAGADDADDGEEDGRRESSILSDEPDESQNEDSASVERSSAASDAEGSYEAEWAEGVKNVARRGYSDPEESDESETPSSPMYYRHMESRSFEDQTAMREDIRRINLYIRGLKDNYTVVDRLGEGTFSSVYKAIDKNYSMYDNRYWESAKQVPQDPSSRKQLEREAENEDTTSRLSEQLKVSSKSTASPSVRHADGADAADGHVWVALKRIYVTSSPDRIQNELDIMEDLRSCRNVAQLITAFRDEDQVIISMPYQPNDDFRLFFRHLDPPNIRKYMRCLFRGLNDCHRRGIIHRDVKPANFLFDYASGHGVLVDFGLAERYYPPSKVTCQHAAATYLKPHGYRVPSNQANHAKVEQAVYDAKKRISAGRVGIPKNDDRPAVRANRAGTRGFRAPEVLLKCPDQTVAIDVWAAGVILLSILCQKFPVFVSSDDMEALLEIGSLFGQAQLEKAGILHNRIISTTVPSFTNSPNSLTELVCKLNPKIWEPPSLRATPAEAKAHIRAMDSALDLLKRLLVLDPTRRYTSHQALMHGFLQDDLPLEEKEKEEVLHAPGEGACKAFHWVNDEGLHFAMVERRPRMMQWGQGMAIGNRRELALAS</sequence>
<reference evidence="1" key="1">
    <citation type="submission" date="2023-04" db="EMBL/GenBank/DDBJ databases">
        <title>Draft Genome sequencing of Naganishia species isolated from polar environments using Oxford Nanopore Technology.</title>
        <authorList>
            <person name="Leo P."/>
            <person name="Venkateswaran K."/>
        </authorList>
    </citation>
    <scope>NUCLEOTIDE SEQUENCE</scope>
    <source>
        <strain evidence="1">MNA-CCFEE 5425</strain>
    </source>
</reference>
<name>A0ACC2X458_9TREE</name>
<evidence type="ECO:0000313" key="2">
    <source>
        <dbReference type="Proteomes" id="UP001243375"/>
    </source>
</evidence>
<accession>A0ACC2X458</accession>
<gene>
    <name evidence="1" type="ORF">QFC22_004110</name>
</gene>